<evidence type="ECO:0000313" key="2">
    <source>
        <dbReference type="Proteomes" id="UP001162060"/>
    </source>
</evidence>
<name>A0AAV1T1C3_9STRA</name>
<dbReference type="AlphaFoldDB" id="A0AAV1T1C3"/>
<organism evidence="1 2">
    <name type="scientific">Peronospora matthiolae</name>
    <dbReference type="NCBI Taxonomy" id="2874970"/>
    <lineage>
        <taxon>Eukaryota</taxon>
        <taxon>Sar</taxon>
        <taxon>Stramenopiles</taxon>
        <taxon>Oomycota</taxon>
        <taxon>Peronosporomycetes</taxon>
        <taxon>Peronosporales</taxon>
        <taxon>Peronosporaceae</taxon>
        <taxon>Peronospora</taxon>
    </lineage>
</organism>
<evidence type="ECO:0000313" key="1">
    <source>
        <dbReference type="EMBL" id="CAK7895058.1"/>
    </source>
</evidence>
<accession>A0AAV1T1C3</accession>
<reference evidence="1" key="1">
    <citation type="submission" date="2024-01" db="EMBL/GenBank/DDBJ databases">
        <authorList>
            <person name="Webb A."/>
        </authorList>
    </citation>
    <scope>NUCLEOTIDE SEQUENCE</scope>
    <source>
        <strain evidence="1">Pm1</strain>
    </source>
</reference>
<protein>
    <submittedName>
        <fullName evidence="1">Uncharacterized protein</fullName>
    </submittedName>
</protein>
<sequence>MMNADAQLEDLLHANGDSHLYDQIMQLGHPPVVIWWQAVDGFIQAIESARAIAEAPGGETLPLDPLALPAVVTVKKFKEAVLDYIKPNENAHPLGTSCLLCSLPESVTVGYKLCALDNDPWVLRVTAVQESNMLPIASVFMPRGLRASALDQVTPWLKPHLRASLWE</sequence>
<dbReference type="Proteomes" id="UP001162060">
    <property type="component" value="Unassembled WGS sequence"/>
</dbReference>
<dbReference type="EMBL" id="CAKLBY020000004">
    <property type="protein sequence ID" value="CAK7895058.1"/>
    <property type="molecule type" value="Genomic_DNA"/>
</dbReference>
<proteinExistence type="predicted"/>
<gene>
    <name evidence="1" type="ORF">PM001_LOCUS953</name>
</gene>
<comment type="caution">
    <text evidence="1">The sequence shown here is derived from an EMBL/GenBank/DDBJ whole genome shotgun (WGS) entry which is preliminary data.</text>
</comment>